<keyword evidence="10" id="KW-0460">Magnesium</keyword>
<dbReference type="InterPro" id="IPR015806">
    <property type="entry name" value="Pyrv_Knase_insert_dom_sf"/>
</dbReference>
<evidence type="ECO:0000313" key="15">
    <source>
        <dbReference type="Proteomes" id="UP000008141"/>
    </source>
</evidence>
<evidence type="ECO:0000256" key="2">
    <source>
        <dbReference type="ARBA" id="ARBA00004997"/>
    </source>
</evidence>
<evidence type="ECO:0000256" key="11">
    <source>
        <dbReference type="ARBA" id="ARBA00023152"/>
    </source>
</evidence>
<keyword evidence="12" id="KW-0670">Pyruvate</keyword>
<dbReference type="InParanoid" id="E1ZA93"/>
<feature type="domain" description="Pyruvate kinase barrel" evidence="13">
    <location>
        <begin position="246"/>
        <end position="400"/>
    </location>
</feature>
<comment type="cofactor">
    <cofactor evidence="1">
        <name>K(+)</name>
        <dbReference type="ChEBI" id="CHEBI:29103"/>
    </cofactor>
</comment>
<dbReference type="EMBL" id="GL433840">
    <property type="protein sequence ID" value="EFN57223.1"/>
    <property type="molecule type" value="Genomic_DNA"/>
</dbReference>
<dbReference type="Gene3D" id="3.20.20.60">
    <property type="entry name" value="Phosphoenolpyruvate-binding domains"/>
    <property type="match status" value="1"/>
</dbReference>
<dbReference type="RefSeq" id="XP_005849325.1">
    <property type="nucleotide sequence ID" value="XM_005849263.1"/>
</dbReference>
<accession>E1ZA93</accession>
<keyword evidence="8" id="KW-0418">Kinase</keyword>
<evidence type="ECO:0000256" key="7">
    <source>
        <dbReference type="ARBA" id="ARBA00022741"/>
    </source>
</evidence>
<dbReference type="KEGG" id="cvr:CHLNCDRAFT_143690"/>
<gene>
    <name evidence="14" type="ORF">CHLNCDRAFT_143690</name>
</gene>
<dbReference type="SUPFAM" id="SSF51621">
    <property type="entry name" value="Phosphoenolpyruvate/pyruvate domain"/>
    <property type="match status" value="1"/>
</dbReference>
<evidence type="ECO:0000256" key="5">
    <source>
        <dbReference type="ARBA" id="ARBA00022679"/>
    </source>
</evidence>
<dbReference type="GO" id="GO:0016301">
    <property type="term" value="F:kinase activity"/>
    <property type="evidence" value="ECO:0007669"/>
    <property type="project" value="UniProtKB-KW"/>
</dbReference>
<dbReference type="InterPro" id="IPR015813">
    <property type="entry name" value="Pyrv/PenolPyrv_kinase-like_dom"/>
</dbReference>
<dbReference type="eggNOG" id="KOG2323">
    <property type="taxonomic scope" value="Eukaryota"/>
</dbReference>
<evidence type="ECO:0000256" key="9">
    <source>
        <dbReference type="ARBA" id="ARBA00022840"/>
    </source>
</evidence>
<sequence>MPLRNIPGGGKAKAHVFLDVEMEEVVRPAAGHELRAGWGSKVVITIGPSCQDVATLVRLLRTGVTCARVDLSWGTKEYHQRSLRNLAEAMQQTRLLWSVWLDTTGREVVVRRPIEYDASGWPRQQDQRITVEKDQVFKITTDPTATASPSLLPVNYPGESLRPPAAGCPVLPSTPSPPFHEIVEVGQQLQIGRYLSTGTEGMSLYADVVDVGEGEVTCVALSSAVLDGLLTVMVCHTEDEEFRGDFGLPLLTEFDVDCIKSLGSQFEVDFVNLSYCNSVDDLYSARALLDSLGMAQTKIIAKASGGIERKAAIRNFEAIAHVADGIMISRGNLGLDFEPEVMALLQKRIVSRCNQLGKPVHITRIVDTMATDVANAVLDGVDGLLLGAETLRGEYPVETVETVLKLAAAAEKHFDYHTHHEMLMGEAYEASRLRQPA</sequence>
<evidence type="ECO:0000256" key="10">
    <source>
        <dbReference type="ARBA" id="ARBA00022842"/>
    </source>
</evidence>
<keyword evidence="7" id="KW-0547">Nucleotide-binding</keyword>
<evidence type="ECO:0000256" key="1">
    <source>
        <dbReference type="ARBA" id="ARBA00001958"/>
    </source>
</evidence>
<dbReference type="InterPro" id="IPR001697">
    <property type="entry name" value="Pyr_Knase"/>
</dbReference>
<dbReference type="InterPro" id="IPR015793">
    <property type="entry name" value="Pyrv_Knase_brl"/>
</dbReference>
<proteinExistence type="inferred from homology"/>
<evidence type="ECO:0000313" key="14">
    <source>
        <dbReference type="EMBL" id="EFN57223.1"/>
    </source>
</evidence>
<keyword evidence="5" id="KW-0808">Transferase</keyword>
<dbReference type="GeneID" id="17356571"/>
<reference evidence="14 15" key="1">
    <citation type="journal article" date="2010" name="Plant Cell">
        <title>The Chlorella variabilis NC64A genome reveals adaptation to photosymbiosis, coevolution with viruses, and cryptic sex.</title>
        <authorList>
            <person name="Blanc G."/>
            <person name="Duncan G."/>
            <person name="Agarkova I."/>
            <person name="Borodovsky M."/>
            <person name="Gurnon J."/>
            <person name="Kuo A."/>
            <person name="Lindquist E."/>
            <person name="Lucas S."/>
            <person name="Pangilinan J."/>
            <person name="Polle J."/>
            <person name="Salamov A."/>
            <person name="Terry A."/>
            <person name="Yamada T."/>
            <person name="Dunigan D.D."/>
            <person name="Grigoriev I.V."/>
            <person name="Claverie J.M."/>
            <person name="Van Etten J.L."/>
        </authorList>
    </citation>
    <scope>NUCLEOTIDE SEQUENCE [LARGE SCALE GENOMIC DNA]</scope>
    <source>
        <strain evidence="14 15">NC64A</strain>
    </source>
</reference>
<dbReference type="STRING" id="554065.E1ZA93"/>
<dbReference type="Gene3D" id="2.40.33.10">
    <property type="entry name" value="PK beta-barrel domain-like"/>
    <property type="match status" value="1"/>
</dbReference>
<evidence type="ECO:0000256" key="4">
    <source>
        <dbReference type="ARBA" id="ARBA00012142"/>
    </source>
</evidence>
<keyword evidence="6" id="KW-0479">Metal-binding</keyword>
<dbReference type="GO" id="GO:0000287">
    <property type="term" value="F:magnesium ion binding"/>
    <property type="evidence" value="ECO:0007669"/>
    <property type="project" value="InterPro"/>
</dbReference>
<dbReference type="AlphaFoldDB" id="E1ZA93"/>
<dbReference type="Proteomes" id="UP000008141">
    <property type="component" value="Unassembled WGS sequence"/>
</dbReference>
<dbReference type="GO" id="GO:0005524">
    <property type="term" value="F:ATP binding"/>
    <property type="evidence" value="ECO:0007669"/>
    <property type="project" value="UniProtKB-KW"/>
</dbReference>
<dbReference type="UniPathway" id="UPA00109">
    <property type="reaction ID" value="UER00188"/>
</dbReference>
<comment type="pathway">
    <text evidence="2">Carbohydrate degradation; glycolysis; pyruvate from D-glyceraldehyde 3-phosphate: step 5/5.</text>
</comment>
<dbReference type="OrthoDB" id="108365at2759"/>
<name>E1ZA93_CHLVA</name>
<protein>
    <recommendedName>
        <fullName evidence="4">pyruvate kinase</fullName>
        <ecNumber evidence="4">2.7.1.40</ecNumber>
    </recommendedName>
</protein>
<keyword evidence="15" id="KW-1185">Reference proteome</keyword>
<dbReference type="PANTHER" id="PTHR11817">
    <property type="entry name" value="PYRUVATE KINASE"/>
    <property type="match status" value="1"/>
</dbReference>
<keyword evidence="11" id="KW-0324">Glycolysis</keyword>
<evidence type="ECO:0000256" key="6">
    <source>
        <dbReference type="ARBA" id="ARBA00022723"/>
    </source>
</evidence>
<evidence type="ECO:0000259" key="13">
    <source>
        <dbReference type="Pfam" id="PF00224"/>
    </source>
</evidence>
<dbReference type="GO" id="GO:0004743">
    <property type="term" value="F:pyruvate kinase activity"/>
    <property type="evidence" value="ECO:0007669"/>
    <property type="project" value="UniProtKB-EC"/>
</dbReference>
<keyword evidence="9" id="KW-0067">ATP-binding</keyword>
<evidence type="ECO:0000256" key="3">
    <source>
        <dbReference type="ARBA" id="ARBA00008663"/>
    </source>
</evidence>
<evidence type="ECO:0000256" key="8">
    <source>
        <dbReference type="ARBA" id="ARBA00022777"/>
    </source>
</evidence>
<evidence type="ECO:0000256" key="12">
    <source>
        <dbReference type="ARBA" id="ARBA00023317"/>
    </source>
</evidence>
<dbReference type="EC" id="2.7.1.40" evidence="4"/>
<dbReference type="GO" id="GO:0030955">
    <property type="term" value="F:potassium ion binding"/>
    <property type="evidence" value="ECO:0007669"/>
    <property type="project" value="InterPro"/>
</dbReference>
<comment type="similarity">
    <text evidence="3">Belongs to the pyruvate kinase family.</text>
</comment>
<dbReference type="OMA" id="NICNSAE"/>
<feature type="domain" description="Pyruvate kinase barrel" evidence="13">
    <location>
        <begin position="40"/>
        <end position="145"/>
    </location>
</feature>
<dbReference type="Pfam" id="PF00224">
    <property type="entry name" value="PK"/>
    <property type="match status" value="2"/>
</dbReference>
<organism evidence="15">
    <name type="scientific">Chlorella variabilis</name>
    <name type="common">Green alga</name>
    <dbReference type="NCBI Taxonomy" id="554065"/>
    <lineage>
        <taxon>Eukaryota</taxon>
        <taxon>Viridiplantae</taxon>
        <taxon>Chlorophyta</taxon>
        <taxon>core chlorophytes</taxon>
        <taxon>Trebouxiophyceae</taxon>
        <taxon>Chlorellales</taxon>
        <taxon>Chlorellaceae</taxon>
        <taxon>Chlorella clade</taxon>
        <taxon>Chlorella</taxon>
    </lineage>
</organism>
<dbReference type="InterPro" id="IPR040442">
    <property type="entry name" value="Pyrv_kinase-like_dom_sf"/>
</dbReference>